<evidence type="ECO:0000256" key="1">
    <source>
        <dbReference type="ARBA" id="ARBA00022679"/>
    </source>
</evidence>
<evidence type="ECO:0000313" key="5">
    <source>
        <dbReference type="Proteomes" id="UP000634672"/>
    </source>
</evidence>
<dbReference type="PANTHER" id="PTHR43877">
    <property type="entry name" value="AMINOALKYLPHOSPHONATE N-ACETYLTRANSFERASE-RELATED-RELATED"/>
    <property type="match status" value="1"/>
</dbReference>
<dbReference type="SUPFAM" id="SSF55729">
    <property type="entry name" value="Acyl-CoA N-acyltransferases (Nat)"/>
    <property type="match status" value="2"/>
</dbReference>
<keyword evidence="1" id="KW-0808">Transferase</keyword>
<gene>
    <name evidence="4" type="ORF">H8S75_00140</name>
</gene>
<keyword evidence="2" id="KW-0012">Acyltransferase</keyword>
<dbReference type="InterPro" id="IPR000182">
    <property type="entry name" value="GNAT_dom"/>
</dbReference>
<evidence type="ECO:0000259" key="3">
    <source>
        <dbReference type="PROSITE" id="PS51186"/>
    </source>
</evidence>
<organism evidence="4 5">
    <name type="scientific">Hungatella hominis</name>
    <dbReference type="NCBI Taxonomy" id="2763050"/>
    <lineage>
        <taxon>Bacteria</taxon>
        <taxon>Bacillati</taxon>
        <taxon>Bacillota</taxon>
        <taxon>Clostridia</taxon>
        <taxon>Lachnospirales</taxon>
        <taxon>Lachnospiraceae</taxon>
        <taxon>Hungatella</taxon>
    </lineage>
</organism>
<evidence type="ECO:0000313" key="4">
    <source>
        <dbReference type="EMBL" id="MBC5706372.1"/>
    </source>
</evidence>
<proteinExistence type="predicted"/>
<keyword evidence="5" id="KW-1185">Reference proteome</keyword>
<comment type="caution">
    <text evidence="4">The sequence shown here is derived from an EMBL/GenBank/DDBJ whole genome shotgun (WGS) entry which is preliminary data.</text>
</comment>
<evidence type="ECO:0000256" key="2">
    <source>
        <dbReference type="ARBA" id="ARBA00023315"/>
    </source>
</evidence>
<sequence>MVEIANFDSHDLPQILSLWSECFPDDPVTEETMVKTVFCNDNFAASNLLVAKEGNTVCGFLIGMKRSYPYLDRGLEEDNAWILAMAVSPRFRKRKIGTRLLHTIESHWRTMGVKHIILASFSPYYFFPGIDEKNKAAISFFEFHEYHCLAPAFFMERYLTDFYIPESIEALKTAKEADGYRFRSFQWTDAPAILEFAHHSFSPGWYHHLKQAMMNGQAESLICLCFFQNTLVGYIQRAMDGNPARLGPFGVSAAHRNGGVGTVLLYEMWSSMYRQGINHIFFQSTDEPGRRFYERQAMTVKRTFYHYEKEY</sequence>
<dbReference type="Gene3D" id="3.40.630.30">
    <property type="match status" value="2"/>
</dbReference>
<accession>A0ABR7GZK0</accession>
<name>A0ABR7GZK0_9FIRM</name>
<feature type="domain" description="N-acetyltransferase" evidence="3">
    <location>
        <begin position="2"/>
        <end position="160"/>
    </location>
</feature>
<dbReference type="PROSITE" id="PS51186">
    <property type="entry name" value="GNAT"/>
    <property type="match status" value="2"/>
</dbReference>
<dbReference type="CDD" id="cd04301">
    <property type="entry name" value="NAT_SF"/>
    <property type="match status" value="1"/>
</dbReference>
<reference evidence="4 5" key="1">
    <citation type="submission" date="2020-08" db="EMBL/GenBank/DDBJ databases">
        <title>Genome public.</title>
        <authorList>
            <person name="Liu C."/>
            <person name="Sun Q."/>
        </authorList>
    </citation>
    <scope>NUCLEOTIDE SEQUENCE [LARGE SCALE GENOMIC DNA]</scope>
    <source>
        <strain evidence="4 5">NSJ-66</strain>
    </source>
</reference>
<dbReference type="RefSeq" id="WP_187018371.1">
    <property type="nucleotide sequence ID" value="NZ_JACOPB010000001.1"/>
</dbReference>
<dbReference type="Pfam" id="PF00583">
    <property type="entry name" value="Acetyltransf_1"/>
    <property type="match status" value="2"/>
</dbReference>
<dbReference type="EMBL" id="JACOPB010000001">
    <property type="protein sequence ID" value="MBC5706372.1"/>
    <property type="molecule type" value="Genomic_DNA"/>
</dbReference>
<dbReference type="InterPro" id="IPR016181">
    <property type="entry name" value="Acyl_CoA_acyltransferase"/>
</dbReference>
<protein>
    <submittedName>
        <fullName evidence="4">GNAT family N-acetyltransferase</fullName>
    </submittedName>
</protein>
<feature type="domain" description="N-acetyltransferase" evidence="3">
    <location>
        <begin position="180"/>
        <end position="311"/>
    </location>
</feature>
<dbReference type="Proteomes" id="UP000634672">
    <property type="component" value="Unassembled WGS sequence"/>
</dbReference>
<dbReference type="InterPro" id="IPR050832">
    <property type="entry name" value="Bact_Acetyltransf"/>
</dbReference>